<dbReference type="Pfam" id="PF08534">
    <property type="entry name" value="Redoxin"/>
    <property type="match status" value="1"/>
</dbReference>
<dbReference type="PROSITE" id="PS51352">
    <property type="entry name" value="THIOREDOXIN_2"/>
    <property type="match status" value="1"/>
</dbReference>
<feature type="domain" description="Thioredoxin" evidence="5">
    <location>
        <begin position="328"/>
        <end position="496"/>
    </location>
</feature>
<evidence type="ECO:0000259" key="5">
    <source>
        <dbReference type="PROSITE" id="PS51352"/>
    </source>
</evidence>
<dbReference type="InterPro" id="IPR050553">
    <property type="entry name" value="Thioredoxin_ResA/DsbE_sf"/>
</dbReference>
<evidence type="ECO:0000313" key="7">
    <source>
        <dbReference type="Proteomes" id="UP000282423"/>
    </source>
</evidence>
<comment type="subcellular location">
    <subcellularLocation>
        <location evidence="1">Cell envelope</location>
    </subcellularLocation>
</comment>
<dbReference type="InterPro" id="IPR013766">
    <property type="entry name" value="Thioredoxin_domain"/>
</dbReference>
<dbReference type="Proteomes" id="UP000282423">
    <property type="component" value="Unassembled WGS sequence"/>
</dbReference>
<dbReference type="InterPro" id="IPR013740">
    <property type="entry name" value="Redoxin"/>
</dbReference>
<keyword evidence="3" id="KW-1015">Disulfide bond</keyword>
<sequence length="498" mass="58290">MKQIYLTLFTIVFFTFLKGQSSVLKIQKNFDNANIIYLAPTKIEPELDGNAPFKLNLGASELKLRFDEKEITEFILIVPYKNSFFYQSVFISKNDSIVVNIDTCHDTPIFNVSGKYISNNKGFTFSHSPDTKSFDNDTVPLRLLKYLDELHKKEEANLKAYIQKHSPTDDFVSLGKNNLSYAKVDWFLTFYNNHKFKLKKLPNHETLISKWEAKKDSLVESVKLNNEKALNSYHYVQFITRYINIEKNRIWELEDKEDVLNVLYSEFPKETRKVVYESDMENLLLEKLINKQFTGNVNEYLYANLLTNMRTGMKTNLTPIFERFHGNYPNSKFLPLFTTMANAARLRNSNKISKKMTLIENTDSIKTFEHLLHLYAGKNILLDMWGTWCGPCHEEIEKNGAELKKYFQNSSLEFIYISNYDKKNIQRWKQLIAYYEMEGTHILASQELTEDILKKTGARGFPSYIIIRKDGTFELSKAGYPMDRELLIKQIDDNLKLQ</sequence>
<dbReference type="GO" id="GO:0016491">
    <property type="term" value="F:oxidoreductase activity"/>
    <property type="evidence" value="ECO:0007669"/>
    <property type="project" value="InterPro"/>
</dbReference>
<comment type="caution">
    <text evidence="6">The sequence shown here is derived from an EMBL/GenBank/DDBJ whole genome shotgun (WGS) entry which is preliminary data.</text>
</comment>
<dbReference type="AlphaFoldDB" id="A0A420VQE7"/>
<dbReference type="CDD" id="cd02966">
    <property type="entry name" value="TlpA_like_family"/>
    <property type="match status" value="1"/>
</dbReference>
<organism evidence="6 7">
    <name type="scientific">Sphingobacterium puteale</name>
    <dbReference type="NCBI Taxonomy" id="2420510"/>
    <lineage>
        <taxon>Bacteria</taxon>
        <taxon>Pseudomonadati</taxon>
        <taxon>Bacteroidota</taxon>
        <taxon>Sphingobacteriia</taxon>
        <taxon>Sphingobacteriales</taxon>
        <taxon>Sphingobacteriaceae</taxon>
        <taxon>Sphingobacterium</taxon>
    </lineage>
</organism>
<keyword evidence="4" id="KW-0676">Redox-active center</keyword>
<dbReference type="GO" id="GO:0017004">
    <property type="term" value="P:cytochrome complex assembly"/>
    <property type="evidence" value="ECO:0007669"/>
    <property type="project" value="UniProtKB-KW"/>
</dbReference>
<proteinExistence type="predicted"/>
<evidence type="ECO:0000313" key="6">
    <source>
        <dbReference type="EMBL" id="RKO68549.1"/>
    </source>
</evidence>
<dbReference type="GO" id="GO:0030313">
    <property type="term" value="C:cell envelope"/>
    <property type="evidence" value="ECO:0007669"/>
    <property type="project" value="UniProtKB-SubCell"/>
</dbReference>
<evidence type="ECO:0000256" key="2">
    <source>
        <dbReference type="ARBA" id="ARBA00022748"/>
    </source>
</evidence>
<accession>A0A420VQE7</accession>
<dbReference type="OrthoDB" id="743079at2"/>
<evidence type="ECO:0000256" key="4">
    <source>
        <dbReference type="ARBA" id="ARBA00023284"/>
    </source>
</evidence>
<evidence type="ECO:0000256" key="1">
    <source>
        <dbReference type="ARBA" id="ARBA00004196"/>
    </source>
</evidence>
<dbReference type="Gene3D" id="3.40.30.10">
    <property type="entry name" value="Glutaredoxin"/>
    <property type="match status" value="1"/>
</dbReference>
<protein>
    <submittedName>
        <fullName evidence="6">TlpA family protein disulfide reductase</fullName>
    </submittedName>
</protein>
<dbReference type="PANTHER" id="PTHR42852:SF6">
    <property type="entry name" value="THIOL:DISULFIDE INTERCHANGE PROTEIN DSBE"/>
    <property type="match status" value="1"/>
</dbReference>
<dbReference type="RefSeq" id="WP_121127244.1">
    <property type="nucleotide sequence ID" value="NZ_RBWS01000029.1"/>
</dbReference>
<evidence type="ECO:0000256" key="3">
    <source>
        <dbReference type="ARBA" id="ARBA00023157"/>
    </source>
</evidence>
<keyword evidence="2" id="KW-0201">Cytochrome c-type biogenesis</keyword>
<gene>
    <name evidence="6" type="ORF">D7322_26825</name>
</gene>
<dbReference type="InterPro" id="IPR036249">
    <property type="entry name" value="Thioredoxin-like_sf"/>
</dbReference>
<keyword evidence="7" id="KW-1185">Reference proteome</keyword>
<dbReference type="PANTHER" id="PTHR42852">
    <property type="entry name" value="THIOL:DISULFIDE INTERCHANGE PROTEIN DSBE"/>
    <property type="match status" value="1"/>
</dbReference>
<reference evidence="6 7" key="1">
    <citation type="submission" date="2018-10" db="EMBL/GenBank/DDBJ databases">
        <title>Sphingobacterium sp. M05W1-28.</title>
        <authorList>
            <person name="Cai H."/>
        </authorList>
    </citation>
    <scope>NUCLEOTIDE SEQUENCE [LARGE SCALE GENOMIC DNA]</scope>
    <source>
        <strain evidence="6 7">M05W1-28</strain>
    </source>
</reference>
<dbReference type="EMBL" id="RBWS01000029">
    <property type="protein sequence ID" value="RKO68549.1"/>
    <property type="molecule type" value="Genomic_DNA"/>
</dbReference>
<name>A0A420VQE7_9SPHI</name>
<dbReference type="SUPFAM" id="SSF52833">
    <property type="entry name" value="Thioredoxin-like"/>
    <property type="match status" value="1"/>
</dbReference>